<keyword evidence="8" id="KW-1185">Reference proteome</keyword>
<keyword evidence="3" id="KW-0731">Sigma factor</keyword>
<dbReference type="InterPro" id="IPR036388">
    <property type="entry name" value="WH-like_DNA-bd_sf"/>
</dbReference>
<dbReference type="AlphaFoldDB" id="A0A369PYZ1"/>
<evidence type="ECO:0000259" key="5">
    <source>
        <dbReference type="Pfam" id="PF04542"/>
    </source>
</evidence>
<proteinExistence type="inferred from homology"/>
<dbReference type="InterPro" id="IPR007627">
    <property type="entry name" value="RNA_pol_sigma70_r2"/>
</dbReference>
<dbReference type="PANTHER" id="PTHR43133:SF46">
    <property type="entry name" value="RNA POLYMERASE SIGMA-70 FACTOR ECF SUBFAMILY"/>
    <property type="match status" value="1"/>
</dbReference>
<keyword evidence="2" id="KW-0805">Transcription regulation</keyword>
<evidence type="ECO:0000256" key="2">
    <source>
        <dbReference type="ARBA" id="ARBA00023015"/>
    </source>
</evidence>
<evidence type="ECO:0000313" key="7">
    <source>
        <dbReference type="EMBL" id="RDC55919.1"/>
    </source>
</evidence>
<dbReference type="GO" id="GO:0016987">
    <property type="term" value="F:sigma factor activity"/>
    <property type="evidence" value="ECO:0007669"/>
    <property type="project" value="UniProtKB-KW"/>
</dbReference>
<organism evidence="7 8">
    <name type="scientific">Pedobacter chinensis</name>
    <dbReference type="NCBI Taxonomy" id="2282421"/>
    <lineage>
        <taxon>Bacteria</taxon>
        <taxon>Pseudomonadati</taxon>
        <taxon>Bacteroidota</taxon>
        <taxon>Sphingobacteriia</taxon>
        <taxon>Sphingobacteriales</taxon>
        <taxon>Sphingobacteriaceae</taxon>
        <taxon>Pedobacter</taxon>
    </lineage>
</organism>
<dbReference type="GO" id="GO:0006352">
    <property type="term" value="P:DNA-templated transcription initiation"/>
    <property type="evidence" value="ECO:0007669"/>
    <property type="project" value="InterPro"/>
</dbReference>
<evidence type="ECO:0000256" key="4">
    <source>
        <dbReference type="ARBA" id="ARBA00023163"/>
    </source>
</evidence>
<dbReference type="Gene3D" id="1.10.1740.10">
    <property type="match status" value="1"/>
</dbReference>
<dbReference type="InterPro" id="IPR013249">
    <property type="entry name" value="RNA_pol_sigma70_r4_t2"/>
</dbReference>
<evidence type="ECO:0000313" key="8">
    <source>
        <dbReference type="Proteomes" id="UP000253961"/>
    </source>
</evidence>
<dbReference type="RefSeq" id="WP_115403383.1">
    <property type="nucleotide sequence ID" value="NZ_QPKV01000005.1"/>
</dbReference>
<dbReference type="InterPro" id="IPR013325">
    <property type="entry name" value="RNA_pol_sigma_r2"/>
</dbReference>
<dbReference type="InterPro" id="IPR014284">
    <property type="entry name" value="RNA_pol_sigma-70_dom"/>
</dbReference>
<dbReference type="InterPro" id="IPR014327">
    <property type="entry name" value="RNA_pol_sigma70_bacteroid"/>
</dbReference>
<dbReference type="InterPro" id="IPR013324">
    <property type="entry name" value="RNA_pol_sigma_r3/r4-like"/>
</dbReference>
<dbReference type="Pfam" id="PF08281">
    <property type="entry name" value="Sigma70_r4_2"/>
    <property type="match status" value="1"/>
</dbReference>
<dbReference type="NCBIfam" id="TIGR02937">
    <property type="entry name" value="sigma70-ECF"/>
    <property type="match status" value="1"/>
</dbReference>
<dbReference type="GO" id="GO:0003677">
    <property type="term" value="F:DNA binding"/>
    <property type="evidence" value="ECO:0007669"/>
    <property type="project" value="InterPro"/>
</dbReference>
<reference evidence="7 8" key="1">
    <citation type="submission" date="2018-07" db="EMBL/GenBank/DDBJ databases">
        <title>Pedobacter sp. nov., isolated from soil.</title>
        <authorList>
            <person name="Zhou L.Y."/>
            <person name="Du Z.J."/>
        </authorList>
    </citation>
    <scope>NUCLEOTIDE SEQUENCE [LARGE SCALE GENOMIC DNA]</scope>
    <source>
        <strain evidence="7 8">JDX94</strain>
    </source>
</reference>
<sequence length="197" mass="22978">MNDHSERTEKELIELLKQDDQQALSMLYYQNVQKLKYYIQRTAQSPHLAEDIVHDTFVKLWESRKEIDASKPFKPYLFTIAKRTLLNVLKRAKHEVSILAEIRKYAQATEYTTDLKIEYNESNTLIVEALNSLTGQPKEVFIRCRIQGLTYKQAAGELGITESTVNKHMNKALTLIREYIKYKNALTILLAFITIHK</sequence>
<dbReference type="SUPFAM" id="SSF88946">
    <property type="entry name" value="Sigma2 domain of RNA polymerase sigma factors"/>
    <property type="match status" value="1"/>
</dbReference>
<dbReference type="SUPFAM" id="SSF88659">
    <property type="entry name" value="Sigma3 and sigma4 domains of RNA polymerase sigma factors"/>
    <property type="match status" value="1"/>
</dbReference>
<dbReference type="Gene3D" id="1.10.10.10">
    <property type="entry name" value="Winged helix-like DNA-binding domain superfamily/Winged helix DNA-binding domain"/>
    <property type="match status" value="1"/>
</dbReference>
<keyword evidence="4" id="KW-0804">Transcription</keyword>
<comment type="caution">
    <text evidence="7">The sequence shown here is derived from an EMBL/GenBank/DDBJ whole genome shotgun (WGS) entry which is preliminary data.</text>
</comment>
<protein>
    <submittedName>
        <fullName evidence="7">RNA polymerase sigma-70 factor</fullName>
    </submittedName>
</protein>
<evidence type="ECO:0000259" key="6">
    <source>
        <dbReference type="Pfam" id="PF08281"/>
    </source>
</evidence>
<dbReference type="InterPro" id="IPR039425">
    <property type="entry name" value="RNA_pol_sigma-70-like"/>
</dbReference>
<dbReference type="Proteomes" id="UP000253961">
    <property type="component" value="Unassembled WGS sequence"/>
</dbReference>
<dbReference type="OrthoDB" id="799938at2"/>
<gene>
    <name evidence="7" type="ORF">DU508_13700</name>
</gene>
<name>A0A369PYZ1_9SPHI</name>
<feature type="domain" description="RNA polymerase sigma-70 region 2" evidence="5">
    <location>
        <begin position="27"/>
        <end position="93"/>
    </location>
</feature>
<evidence type="ECO:0000256" key="3">
    <source>
        <dbReference type="ARBA" id="ARBA00023082"/>
    </source>
</evidence>
<dbReference type="NCBIfam" id="TIGR02985">
    <property type="entry name" value="Sig70_bacteroi1"/>
    <property type="match status" value="1"/>
</dbReference>
<dbReference type="Pfam" id="PF04542">
    <property type="entry name" value="Sigma70_r2"/>
    <property type="match status" value="1"/>
</dbReference>
<dbReference type="PANTHER" id="PTHR43133">
    <property type="entry name" value="RNA POLYMERASE ECF-TYPE SIGMA FACTO"/>
    <property type="match status" value="1"/>
</dbReference>
<evidence type="ECO:0000256" key="1">
    <source>
        <dbReference type="ARBA" id="ARBA00010641"/>
    </source>
</evidence>
<feature type="domain" description="RNA polymerase sigma factor 70 region 4 type 2" evidence="6">
    <location>
        <begin position="126"/>
        <end position="174"/>
    </location>
</feature>
<accession>A0A369PYZ1</accession>
<comment type="similarity">
    <text evidence="1">Belongs to the sigma-70 factor family. ECF subfamily.</text>
</comment>
<dbReference type="EMBL" id="QPKV01000005">
    <property type="protein sequence ID" value="RDC55919.1"/>
    <property type="molecule type" value="Genomic_DNA"/>
</dbReference>